<dbReference type="OrthoDB" id="5424209at2759"/>
<sequence length="147" mass="16082">METGGPREPDASNHALRSTSSSRLNELSSLQKDTYYIKKGRTTNVTGGMCNGVVAVCNWKTRYDINDNTVDGKDLRTEEFTIIGVQGSFLESGDSDSFVVDSTGAVAGLIFADYKHNFQTVALALPVRYIIDTMKARLKAPVSLRLL</sequence>
<proteinExistence type="predicted"/>
<feature type="region of interest" description="Disordered" evidence="1">
    <location>
        <begin position="1"/>
        <end position="23"/>
    </location>
</feature>
<dbReference type="EMBL" id="MDYM01000009">
    <property type="protein sequence ID" value="OQD63740.1"/>
    <property type="molecule type" value="Genomic_DNA"/>
</dbReference>
<protein>
    <submittedName>
        <fullName evidence="2">Uncharacterized protein</fullName>
    </submittedName>
</protein>
<reference evidence="3" key="1">
    <citation type="journal article" date="2017" name="Nat. Microbiol.">
        <title>Global analysis of biosynthetic gene clusters reveals vast potential of secondary metabolite production in Penicillium species.</title>
        <authorList>
            <person name="Nielsen J.C."/>
            <person name="Grijseels S."/>
            <person name="Prigent S."/>
            <person name="Ji B."/>
            <person name="Dainat J."/>
            <person name="Nielsen K.F."/>
            <person name="Frisvad J.C."/>
            <person name="Workman M."/>
            <person name="Nielsen J."/>
        </authorList>
    </citation>
    <scope>NUCLEOTIDE SEQUENCE [LARGE SCALE GENOMIC DNA]</scope>
    <source>
        <strain evidence="3">IBT 4502</strain>
    </source>
</reference>
<name>A0A1V6NGD4_PENPO</name>
<dbReference type="Proteomes" id="UP000191408">
    <property type="component" value="Unassembled WGS sequence"/>
</dbReference>
<accession>A0A1V6NGD4</accession>
<keyword evidence="3" id="KW-1185">Reference proteome</keyword>
<evidence type="ECO:0000313" key="3">
    <source>
        <dbReference type="Proteomes" id="UP000191408"/>
    </source>
</evidence>
<comment type="caution">
    <text evidence="2">The sequence shown here is derived from an EMBL/GenBank/DDBJ whole genome shotgun (WGS) entry which is preliminary data.</text>
</comment>
<organism evidence="2 3">
    <name type="scientific">Penicillium polonicum</name>
    <dbReference type="NCBI Taxonomy" id="60169"/>
    <lineage>
        <taxon>Eukaryota</taxon>
        <taxon>Fungi</taxon>
        <taxon>Dikarya</taxon>
        <taxon>Ascomycota</taxon>
        <taxon>Pezizomycotina</taxon>
        <taxon>Eurotiomycetes</taxon>
        <taxon>Eurotiomycetidae</taxon>
        <taxon>Eurotiales</taxon>
        <taxon>Aspergillaceae</taxon>
        <taxon>Penicillium</taxon>
    </lineage>
</organism>
<gene>
    <name evidence="2" type="ORF">PENPOL_c009G06380</name>
</gene>
<evidence type="ECO:0000313" key="2">
    <source>
        <dbReference type="EMBL" id="OQD63740.1"/>
    </source>
</evidence>
<dbReference type="AlphaFoldDB" id="A0A1V6NGD4"/>
<feature type="compositionally biased region" description="Basic and acidic residues" evidence="1">
    <location>
        <begin position="1"/>
        <end position="11"/>
    </location>
</feature>
<evidence type="ECO:0000256" key="1">
    <source>
        <dbReference type="SAM" id="MobiDB-lite"/>
    </source>
</evidence>